<evidence type="ECO:0000256" key="1">
    <source>
        <dbReference type="SAM" id="MobiDB-lite"/>
    </source>
</evidence>
<reference evidence="2" key="1">
    <citation type="journal article" date="2019" name="bioRxiv">
        <title>The Genome of the Zebra Mussel, Dreissena polymorpha: A Resource for Invasive Species Research.</title>
        <authorList>
            <person name="McCartney M.A."/>
            <person name="Auch B."/>
            <person name="Kono T."/>
            <person name="Mallez S."/>
            <person name="Zhang Y."/>
            <person name="Obille A."/>
            <person name="Becker A."/>
            <person name="Abrahante J.E."/>
            <person name="Garbe J."/>
            <person name="Badalamenti J.P."/>
            <person name="Herman A."/>
            <person name="Mangelson H."/>
            <person name="Liachko I."/>
            <person name="Sullivan S."/>
            <person name="Sone E.D."/>
            <person name="Koren S."/>
            <person name="Silverstein K.A.T."/>
            <person name="Beckman K.B."/>
            <person name="Gohl D.M."/>
        </authorList>
    </citation>
    <scope>NUCLEOTIDE SEQUENCE</scope>
    <source>
        <strain evidence="2">Duluth1</strain>
        <tissue evidence="2">Whole animal</tissue>
    </source>
</reference>
<dbReference type="EMBL" id="JAIWYP010000007">
    <property type="protein sequence ID" value="KAH3796855.1"/>
    <property type="molecule type" value="Genomic_DNA"/>
</dbReference>
<accession>A0A9D4FDR5</accession>
<name>A0A9D4FDR5_DREPO</name>
<organism evidence="2 3">
    <name type="scientific">Dreissena polymorpha</name>
    <name type="common">Zebra mussel</name>
    <name type="synonym">Mytilus polymorpha</name>
    <dbReference type="NCBI Taxonomy" id="45954"/>
    <lineage>
        <taxon>Eukaryota</taxon>
        <taxon>Metazoa</taxon>
        <taxon>Spiralia</taxon>
        <taxon>Lophotrochozoa</taxon>
        <taxon>Mollusca</taxon>
        <taxon>Bivalvia</taxon>
        <taxon>Autobranchia</taxon>
        <taxon>Heteroconchia</taxon>
        <taxon>Euheterodonta</taxon>
        <taxon>Imparidentia</taxon>
        <taxon>Neoheterodontei</taxon>
        <taxon>Myida</taxon>
        <taxon>Dreissenoidea</taxon>
        <taxon>Dreissenidae</taxon>
        <taxon>Dreissena</taxon>
    </lineage>
</organism>
<comment type="caution">
    <text evidence="2">The sequence shown here is derived from an EMBL/GenBank/DDBJ whole genome shotgun (WGS) entry which is preliminary data.</text>
</comment>
<keyword evidence="3" id="KW-1185">Reference proteome</keyword>
<proteinExistence type="predicted"/>
<gene>
    <name evidence="2" type="ORF">DPMN_150430</name>
</gene>
<reference evidence="2" key="2">
    <citation type="submission" date="2020-11" db="EMBL/GenBank/DDBJ databases">
        <authorList>
            <person name="McCartney M.A."/>
            <person name="Auch B."/>
            <person name="Kono T."/>
            <person name="Mallez S."/>
            <person name="Becker A."/>
            <person name="Gohl D.M."/>
            <person name="Silverstein K.A.T."/>
            <person name="Koren S."/>
            <person name="Bechman K.B."/>
            <person name="Herman A."/>
            <person name="Abrahante J.E."/>
            <person name="Garbe J."/>
        </authorList>
    </citation>
    <scope>NUCLEOTIDE SEQUENCE</scope>
    <source>
        <strain evidence="2">Duluth1</strain>
        <tissue evidence="2">Whole animal</tissue>
    </source>
</reference>
<sequence length="64" mass="7237">METRRLNSVMKSKSASWHMSRRKASSSSKRLEGQGWTRRLPILVSNARLGIVGSGTTYMYLGYT</sequence>
<dbReference type="AlphaFoldDB" id="A0A9D4FDR5"/>
<evidence type="ECO:0000313" key="3">
    <source>
        <dbReference type="Proteomes" id="UP000828390"/>
    </source>
</evidence>
<feature type="region of interest" description="Disordered" evidence="1">
    <location>
        <begin position="1"/>
        <end position="32"/>
    </location>
</feature>
<dbReference type="Proteomes" id="UP000828390">
    <property type="component" value="Unassembled WGS sequence"/>
</dbReference>
<evidence type="ECO:0000313" key="2">
    <source>
        <dbReference type="EMBL" id="KAH3796855.1"/>
    </source>
</evidence>
<protein>
    <submittedName>
        <fullName evidence="2">Uncharacterized protein</fullName>
    </submittedName>
</protein>